<dbReference type="InterPro" id="IPR003591">
    <property type="entry name" value="Leu-rich_rpt_typical-subtyp"/>
</dbReference>
<evidence type="ECO:0000256" key="2">
    <source>
        <dbReference type="ARBA" id="ARBA00022737"/>
    </source>
</evidence>
<organism evidence="5 6">
    <name type="scientific">Mytilus coruscus</name>
    <name type="common">Sea mussel</name>
    <dbReference type="NCBI Taxonomy" id="42192"/>
    <lineage>
        <taxon>Eukaryota</taxon>
        <taxon>Metazoa</taxon>
        <taxon>Spiralia</taxon>
        <taxon>Lophotrochozoa</taxon>
        <taxon>Mollusca</taxon>
        <taxon>Bivalvia</taxon>
        <taxon>Autobranchia</taxon>
        <taxon>Pteriomorphia</taxon>
        <taxon>Mytilida</taxon>
        <taxon>Mytiloidea</taxon>
        <taxon>Mytilidae</taxon>
        <taxon>Mytilinae</taxon>
        <taxon>Mytilus</taxon>
    </lineage>
</organism>
<dbReference type="Pfam" id="PF13855">
    <property type="entry name" value="LRR_8"/>
    <property type="match status" value="1"/>
</dbReference>
<dbReference type="Gene3D" id="3.80.10.10">
    <property type="entry name" value="Ribonuclease Inhibitor"/>
    <property type="match status" value="1"/>
</dbReference>
<feature type="chain" id="PRO_5027028024" description="LRRNT domain-containing protein" evidence="4">
    <location>
        <begin position="18"/>
        <end position="301"/>
    </location>
</feature>
<dbReference type="InterPro" id="IPR052065">
    <property type="entry name" value="Compl_asym_regulator"/>
</dbReference>
<dbReference type="PROSITE" id="PS50092">
    <property type="entry name" value="TSP1"/>
    <property type="match status" value="2"/>
</dbReference>
<evidence type="ECO:0000256" key="1">
    <source>
        <dbReference type="ARBA" id="ARBA00022614"/>
    </source>
</evidence>
<keyword evidence="6" id="KW-1185">Reference proteome</keyword>
<dbReference type="FunFam" id="2.20.100.10:FF:000001">
    <property type="entry name" value="semaphorin-5A isoform X1"/>
    <property type="match status" value="2"/>
</dbReference>
<dbReference type="PANTHER" id="PTHR22906">
    <property type="entry name" value="PROPERDIN"/>
    <property type="match status" value="1"/>
</dbReference>
<dbReference type="OrthoDB" id="446173at2759"/>
<reference evidence="5 6" key="1">
    <citation type="submission" date="2020-06" db="EMBL/GenBank/DDBJ databases">
        <authorList>
            <person name="Li R."/>
            <person name="Bekaert M."/>
        </authorList>
    </citation>
    <scope>NUCLEOTIDE SEQUENCE [LARGE SCALE GENOMIC DNA]</scope>
    <source>
        <strain evidence="6">wild</strain>
    </source>
</reference>
<dbReference type="InterPro" id="IPR000884">
    <property type="entry name" value="TSP1_rpt"/>
</dbReference>
<sequence>MEYAAIVIVISLKMTRAVPCIGPEMSSCDCSGILANCEYRGLTEIPGNIPAGISRFIEAGAFNDLLSLELIDLRFNIISSLPAGLFLRNVNLKSVYLNQNQLRTVSANIFNARTSISFLVISENPLRCCTMLDFLEWTTLQTELKTPDATFIGFCLDFNTYTAIDKFNSSNCPIQVDGQWGSWSNTSCSVTCGDGIGYRNRSCDSPSPSNNGQQCVGSGMETSTCMLENCSVDGQWGSWSNMSCSVTCGDGIGYRIRICDNPRPSQTGQACVGSGMESAGCSLGECQEPCKESENKTGKHI</sequence>
<accession>A0A6J8ETH7</accession>
<evidence type="ECO:0000313" key="6">
    <source>
        <dbReference type="Proteomes" id="UP000507470"/>
    </source>
</evidence>
<keyword evidence="4" id="KW-0732">Signal</keyword>
<keyword evidence="2" id="KW-0677">Repeat</keyword>
<feature type="signal peptide" evidence="4">
    <location>
        <begin position="1"/>
        <end position="17"/>
    </location>
</feature>
<proteinExistence type="predicted"/>
<dbReference type="InterPro" id="IPR036383">
    <property type="entry name" value="TSP1_rpt_sf"/>
</dbReference>
<protein>
    <recommendedName>
        <fullName evidence="7">LRRNT domain-containing protein</fullName>
    </recommendedName>
</protein>
<keyword evidence="3" id="KW-1015">Disulfide bond</keyword>
<dbReference type="Pfam" id="PF00090">
    <property type="entry name" value="TSP_1"/>
    <property type="match status" value="2"/>
</dbReference>
<evidence type="ECO:0000256" key="3">
    <source>
        <dbReference type="ARBA" id="ARBA00023157"/>
    </source>
</evidence>
<dbReference type="PANTHER" id="PTHR22906:SF21">
    <property type="entry name" value="SEMA DOMAIN-CONTAINING PROTEIN"/>
    <property type="match status" value="1"/>
</dbReference>
<dbReference type="InterPro" id="IPR032675">
    <property type="entry name" value="LRR_dom_sf"/>
</dbReference>
<keyword evidence="1" id="KW-0433">Leucine-rich repeat</keyword>
<dbReference type="SMART" id="SM00369">
    <property type="entry name" value="LRR_TYP"/>
    <property type="match status" value="2"/>
</dbReference>
<dbReference type="SUPFAM" id="SSF52058">
    <property type="entry name" value="L domain-like"/>
    <property type="match status" value="1"/>
</dbReference>
<dbReference type="EMBL" id="CACVKT020009897">
    <property type="protein sequence ID" value="CAC5423858.1"/>
    <property type="molecule type" value="Genomic_DNA"/>
</dbReference>
<dbReference type="Gene3D" id="2.20.100.10">
    <property type="entry name" value="Thrombospondin type-1 (TSP1) repeat"/>
    <property type="match status" value="2"/>
</dbReference>
<dbReference type="SUPFAM" id="SSF82895">
    <property type="entry name" value="TSP-1 type 1 repeat"/>
    <property type="match status" value="2"/>
</dbReference>
<dbReference type="SMART" id="SM00209">
    <property type="entry name" value="TSP1"/>
    <property type="match status" value="2"/>
</dbReference>
<gene>
    <name evidence="5" type="ORF">MCOR_55819</name>
</gene>
<dbReference type="InterPro" id="IPR001611">
    <property type="entry name" value="Leu-rich_rpt"/>
</dbReference>
<evidence type="ECO:0008006" key="7">
    <source>
        <dbReference type="Google" id="ProtNLM"/>
    </source>
</evidence>
<dbReference type="Proteomes" id="UP000507470">
    <property type="component" value="Unassembled WGS sequence"/>
</dbReference>
<evidence type="ECO:0000256" key="4">
    <source>
        <dbReference type="SAM" id="SignalP"/>
    </source>
</evidence>
<name>A0A6J8ETH7_MYTCO</name>
<evidence type="ECO:0000313" key="5">
    <source>
        <dbReference type="EMBL" id="CAC5423858.1"/>
    </source>
</evidence>
<dbReference type="AlphaFoldDB" id="A0A6J8ETH7"/>